<evidence type="ECO:0000256" key="3">
    <source>
        <dbReference type="PROSITE-ProRule" id="PRU01248"/>
    </source>
</evidence>
<keyword evidence="2" id="KW-0233">DNA recombination</keyword>
<accession>A0A4R4FF23</accession>
<proteinExistence type="predicted"/>
<keyword evidence="7" id="KW-1185">Reference proteome</keyword>
<dbReference type="InterPro" id="IPR010998">
    <property type="entry name" value="Integrase_recombinase_N"/>
</dbReference>
<dbReference type="Pfam" id="PF00589">
    <property type="entry name" value="Phage_integrase"/>
    <property type="match status" value="1"/>
</dbReference>
<sequence length="443" mass="50505">MNMNELNEQKCTHKCSITKSEKPPLAATRDGKQASQYMLGTYPKICIYSEQIYCIIFGQPSQAEQPFPAGCYSFTHFYERKGDTMPTAKKLPSGSWRCQVYSHTEDVLQPDGSVKRKRIYKSFTCDLPDKKGKRIAEQMAAEWAAEKETFSRYDRTFGEALDQYIENRSSVLSPATIREYKQIRKRDVQGLMDKKILNITQEDVQEEVNLASLSHSPKTVRNIHGIISAVMRANRPNFALNTQLPKAVRPSLYIPSDSEIQALLSYVSQKDAEMEKAVLLAAFGPMRRGEICALDSDHIDGCTIHVEYSMTQNEKGDWILKAPKSLAGNRRIQFPQFVIDKFSGIEGRIVHLNPTQISHRFPHILSQAGLAPFRFHDLRHYSASIQHALGVKDAYIMERGGWNNDKVLKEVYRHTLSEESQKANEISNGHFEKLYNTKCNTKK</sequence>
<dbReference type="GO" id="GO:0003677">
    <property type="term" value="F:DNA binding"/>
    <property type="evidence" value="ECO:0007669"/>
    <property type="project" value="UniProtKB-UniRule"/>
</dbReference>
<dbReference type="AlphaFoldDB" id="A0A4R4FF23"/>
<dbReference type="InterPro" id="IPR013762">
    <property type="entry name" value="Integrase-like_cat_sf"/>
</dbReference>
<keyword evidence="1 3" id="KW-0238">DNA-binding</keyword>
<dbReference type="Gene3D" id="1.10.443.10">
    <property type="entry name" value="Intergrase catalytic core"/>
    <property type="match status" value="1"/>
</dbReference>
<dbReference type="CDD" id="cd01189">
    <property type="entry name" value="INT_ICEBs1_C_like"/>
    <property type="match status" value="1"/>
</dbReference>
<protein>
    <submittedName>
        <fullName evidence="6">Site-specific integrase</fullName>
    </submittedName>
</protein>
<feature type="domain" description="Core-binding (CB)" evidence="5">
    <location>
        <begin position="155"/>
        <end position="235"/>
    </location>
</feature>
<dbReference type="EMBL" id="SMMX01000009">
    <property type="protein sequence ID" value="TDA21306.1"/>
    <property type="molecule type" value="Genomic_DNA"/>
</dbReference>
<evidence type="ECO:0000259" key="4">
    <source>
        <dbReference type="PROSITE" id="PS51898"/>
    </source>
</evidence>
<dbReference type="PROSITE" id="PS51900">
    <property type="entry name" value="CB"/>
    <property type="match status" value="1"/>
</dbReference>
<dbReference type="Proteomes" id="UP000295710">
    <property type="component" value="Unassembled WGS sequence"/>
</dbReference>
<organism evidence="6 7">
    <name type="scientific">Extibacter muris</name>
    <dbReference type="NCBI Taxonomy" id="1796622"/>
    <lineage>
        <taxon>Bacteria</taxon>
        <taxon>Bacillati</taxon>
        <taxon>Bacillota</taxon>
        <taxon>Clostridia</taxon>
        <taxon>Lachnospirales</taxon>
        <taxon>Lachnospiraceae</taxon>
        <taxon>Extibacter</taxon>
    </lineage>
</organism>
<name>A0A4R4FF23_9FIRM</name>
<dbReference type="InterPro" id="IPR002104">
    <property type="entry name" value="Integrase_catalytic"/>
</dbReference>
<gene>
    <name evidence="6" type="ORF">E1963_11550</name>
</gene>
<dbReference type="SUPFAM" id="SSF56349">
    <property type="entry name" value="DNA breaking-rejoining enzymes"/>
    <property type="match status" value="1"/>
</dbReference>
<dbReference type="InterPro" id="IPR044068">
    <property type="entry name" value="CB"/>
</dbReference>
<evidence type="ECO:0000256" key="1">
    <source>
        <dbReference type="ARBA" id="ARBA00023125"/>
    </source>
</evidence>
<comment type="caution">
    <text evidence="6">The sequence shown here is derived from an EMBL/GenBank/DDBJ whole genome shotgun (WGS) entry which is preliminary data.</text>
</comment>
<evidence type="ECO:0000313" key="7">
    <source>
        <dbReference type="Proteomes" id="UP000295710"/>
    </source>
</evidence>
<dbReference type="GO" id="GO:0015074">
    <property type="term" value="P:DNA integration"/>
    <property type="evidence" value="ECO:0007669"/>
    <property type="project" value="InterPro"/>
</dbReference>
<dbReference type="InterPro" id="IPR011010">
    <property type="entry name" value="DNA_brk_join_enz"/>
</dbReference>
<dbReference type="Gene3D" id="1.10.150.130">
    <property type="match status" value="1"/>
</dbReference>
<dbReference type="GO" id="GO:0006310">
    <property type="term" value="P:DNA recombination"/>
    <property type="evidence" value="ECO:0007669"/>
    <property type="project" value="UniProtKB-KW"/>
</dbReference>
<evidence type="ECO:0000313" key="6">
    <source>
        <dbReference type="EMBL" id="TDA21306.1"/>
    </source>
</evidence>
<reference evidence="6 7" key="1">
    <citation type="journal article" date="2016" name="Nat. Microbiol.">
        <title>The Mouse Intestinal Bacterial Collection (miBC) provides host-specific insight into cultured diversity and functional potential of the gut microbiota.</title>
        <authorList>
            <person name="Lagkouvardos I."/>
            <person name="Pukall R."/>
            <person name="Abt B."/>
            <person name="Foesel B.U."/>
            <person name="Meier-Kolthoff J.P."/>
            <person name="Kumar N."/>
            <person name="Bresciani A."/>
            <person name="Martinez I."/>
            <person name="Just S."/>
            <person name="Ziegler C."/>
            <person name="Brugiroux S."/>
            <person name="Garzetti D."/>
            <person name="Wenning M."/>
            <person name="Bui T.P."/>
            <person name="Wang J."/>
            <person name="Hugenholtz F."/>
            <person name="Plugge C.M."/>
            <person name="Peterson D.A."/>
            <person name="Hornef M.W."/>
            <person name="Baines J.F."/>
            <person name="Smidt H."/>
            <person name="Walter J."/>
            <person name="Kristiansen K."/>
            <person name="Nielsen H.B."/>
            <person name="Haller D."/>
            <person name="Overmann J."/>
            <person name="Stecher B."/>
            <person name="Clavel T."/>
        </authorList>
    </citation>
    <scope>NUCLEOTIDE SEQUENCE [LARGE SCALE GENOMIC DNA]</scope>
    <source>
        <strain evidence="6 7">DSM 28560</strain>
    </source>
</reference>
<evidence type="ECO:0000256" key="2">
    <source>
        <dbReference type="ARBA" id="ARBA00023172"/>
    </source>
</evidence>
<feature type="domain" description="Tyr recombinase" evidence="4">
    <location>
        <begin position="249"/>
        <end position="426"/>
    </location>
</feature>
<evidence type="ECO:0000259" key="5">
    <source>
        <dbReference type="PROSITE" id="PS51900"/>
    </source>
</evidence>
<dbReference type="PROSITE" id="PS51898">
    <property type="entry name" value="TYR_RECOMBINASE"/>
    <property type="match status" value="1"/>
</dbReference>